<dbReference type="RefSeq" id="XP_064673667.1">
    <property type="nucleotide sequence ID" value="XM_064816537.1"/>
</dbReference>
<reference evidence="2" key="2">
    <citation type="submission" date="2023-05" db="EMBL/GenBank/DDBJ databases">
        <authorList>
            <consortium name="Lawrence Berkeley National Laboratory"/>
            <person name="Steindorff A."/>
            <person name="Hensen N."/>
            <person name="Bonometti L."/>
            <person name="Westerberg I."/>
            <person name="Brannstrom I.O."/>
            <person name="Guillou S."/>
            <person name="Cros-Aarteil S."/>
            <person name="Calhoun S."/>
            <person name="Haridas S."/>
            <person name="Kuo A."/>
            <person name="Mondo S."/>
            <person name="Pangilinan J."/>
            <person name="Riley R."/>
            <person name="Labutti K."/>
            <person name="Andreopoulos B."/>
            <person name="Lipzen A."/>
            <person name="Chen C."/>
            <person name="Yanf M."/>
            <person name="Daum C."/>
            <person name="Ng V."/>
            <person name="Clum A."/>
            <person name="Ohm R."/>
            <person name="Martin F."/>
            <person name="Silar P."/>
            <person name="Natvig D."/>
            <person name="Lalanne C."/>
            <person name="Gautier V."/>
            <person name="Ament-Velasquez S.L."/>
            <person name="Kruys A."/>
            <person name="Hutchinson M.I."/>
            <person name="Powell A.J."/>
            <person name="Barry K."/>
            <person name="Miller A.N."/>
            <person name="Grigoriev I.V."/>
            <person name="Debuchy R."/>
            <person name="Gladieux P."/>
            <person name="Thoren M.H."/>
            <person name="Johannesson H."/>
        </authorList>
    </citation>
    <scope>NUCLEOTIDE SEQUENCE</scope>
    <source>
        <strain evidence="2">CBS 508.74</strain>
    </source>
</reference>
<reference evidence="2" key="1">
    <citation type="journal article" date="2023" name="Mol. Phylogenet. Evol.">
        <title>Genome-scale phylogeny and comparative genomics of the fungal order Sordariales.</title>
        <authorList>
            <person name="Hensen N."/>
            <person name="Bonometti L."/>
            <person name="Westerberg I."/>
            <person name="Brannstrom I.O."/>
            <person name="Guillou S."/>
            <person name="Cros-Aarteil S."/>
            <person name="Calhoun S."/>
            <person name="Haridas S."/>
            <person name="Kuo A."/>
            <person name="Mondo S."/>
            <person name="Pangilinan J."/>
            <person name="Riley R."/>
            <person name="LaButti K."/>
            <person name="Andreopoulos B."/>
            <person name="Lipzen A."/>
            <person name="Chen C."/>
            <person name="Yan M."/>
            <person name="Daum C."/>
            <person name="Ng V."/>
            <person name="Clum A."/>
            <person name="Steindorff A."/>
            <person name="Ohm R.A."/>
            <person name="Martin F."/>
            <person name="Silar P."/>
            <person name="Natvig D.O."/>
            <person name="Lalanne C."/>
            <person name="Gautier V."/>
            <person name="Ament-Velasquez S.L."/>
            <person name="Kruys A."/>
            <person name="Hutchinson M.I."/>
            <person name="Powell A.J."/>
            <person name="Barry K."/>
            <person name="Miller A.N."/>
            <person name="Grigoriev I.V."/>
            <person name="Debuchy R."/>
            <person name="Gladieux P."/>
            <person name="Hiltunen Thoren M."/>
            <person name="Johannesson H."/>
        </authorList>
    </citation>
    <scope>NUCLEOTIDE SEQUENCE</scope>
    <source>
        <strain evidence="2">CBS 508.74</strain>
    </source>
</reference>
<dbReference type="Gene3D" id="3.90.79.10">
    <property type="entry name" value="Nucleoside Triphosphate Pyrophosphohydrolase"/>
    <property type="match status" value="1"/>
</dbReference>
<dbReference type="EMBL" id="MU853333">
    <property type="protein sequence ID" value="KAK4116097.1"/>
    <property type="molecule type" value="Genomic_DNA"/>
</dbReference>
<evidence type="ECO:0000313" key="3">
    <source>
        <dbReference type="Proteomes" id="UP001302812"/>
    </source>
</evidence>
<dbReference type="Pfam" id="PF00293">
    <property type="entry name" value="NUDIX"/>
    <property type="match status" value="1"/>
</dbReference>
<dbReference type="PANTHER" id="PTHR43736:SF1">
    <property type="entry name" value="DIHYDRONEOPTERIN TRIPHOSPHATE DIPHOSPHATASE"/>
    <property type="match status" value="1"/>
</dbReference>
<dbReference type="AlphaFoldDB" id="A0AAN6TKD3"/>
<dbReference type="InterPro" id="IPR015797">
    <property type="entry name" value="NUDIX_hydrolase-like_dom_sf"/>
</dbReference>
<dbReference type="PANTHER" id="PTHR43736">
    <property type="entry name" value="ADP-RIBOSE PYROPHOSPHATASE"/>
    <property type="match status" value="1"/>
</dbReference>
<dbReference type="GeneID" id="89940662"/>
<sequence>MDGTRRPNSGNFYEIPVDPAIEISLLTSSREALLEQKKSASGSRYDTLVVGAAIFKNGAHPQDGSGPRLLLLKRADHETFYPGVFEIPGGKVEAQDATVKHAVVREVLEETGLAVKAFLTELVPMPYTTVKQVEGRTTTKQTLQLNYLITCSEDEVKLCAEEHSEYIWAAAGDVDGIKMTDEMRRVVCDAFDRASKLLRDR</sequence>
<keyword evidence="3" id="KW-1185">Reference proteome</keyword>
<protein>
    <recommendedName>
        <fullName evidence="1">Nudix hydrolase domain-containing protein</fullName>
    </recommendedName>
</protein>
<proteinExistence type="predicted"/>
<feature type="domain" description="Nudix hydrolase" evidence="1">
    <location>
        <begin position="45"/>
        <end position="192"/>
    </location>
</feature>
<dbReference type="InterPro" id="IPR000086">
    <property type="entry name" value="NUDIX_hydrolase_dom"/>
</dbReference>
<dbReference type="SUPFAM" id="SSF55811">
    <property type="entry name" value="Nudix"/>
    <property type="match status" value="1"/>
</dbReference>
<dbReference type="Proteomes" id="UP001302812">
    <property type="component" value="Unassembled WGS sequence"/>
</dbReference>
<dbReference type="PROSITE" id="PS51462">
    <property type="entry name" value="NUDIX"/>
    <property type="match status" value="1"/>
</dbReference>
<accession>A0AAN6TKD3</accession>
<comment type="caution">
    <text evidence="2">The sequence shown here is derived from an EMBL/GenBank/DDBJ whole genome shotgun (WGS) entry which is preliminary data.</text>
</comment>
<organism evidence="2 3">
    <name type="scientific">Canariomyces notabilis</name>
    <dbReference type="NCBI Taxonomy" id="2074819"/>
    <lineage>
        <taxon>Eukaryota</taxon>
        <taxon>Fungi</taxon>
        <taxon>Dikarya</taxon>
        <taxon>Ascomycota</taxon>
        <taxon>Pezizomycotina</taxon>
        <taxon>Sordariomycetes</taxon>
        <taxon>Sordariomycetidae</taxon>
        <taxon>Sordariales</taxon>
        <taxon>Chaetomiaceae</taxon>
        <taxon>Canariomyces</taxon>
    </lineage>
</organism>
<evidence type="ECO:0000259" key="1">
    <source>
        <dbReference type="PROSITE" id="PS51462"/>
    </source>
</evidence>
<gene>
    <name evidence="2" type="ORF">N656DRAFT_786572</name>
</gene>
<name>A0AAN6TKD3_9PEZI</name>
<evidence type="ECO:0000313" key="2">
    <source>
        <dbReference type="EMBL" id="KAK4116097.1"/>
    </source>
</evidence>